<dbReference type="InterPro" id="IPR058792">
    <property type="entry name" value="Beta-barrel_RND_2"/>
</dbReference>
<dbReference type="KEGG" id="aca:ACP_1308"/>
<evidence type="ECO:0000313" key="9">
    <source>
        <dbReference type="Proteomes" id="UP000002207"/>
    </source>
</evidence>
<dbReference type="OrthoDB" id="9811754at2"/>
<dbReference type="InParanoid" id="C1F5D5"/>
<evidence type="ECO:0000256" key="3">
    <source>
        <dbReference type="ARBA" id="ARBA00022989"/>
    </source>
</evidence>
<evidence type="ECO:0000256" key="5">
    <source>
        <dbReference type="SAM" id="Coils"/>
    </source>
</evidence>
<keyword evidence="2" id="KW-0812">Transmembrane</keyword>
<evidence type="ECO:0000256" key="1">
    <source>
        <dbReference type="ARBA" id="ARBA00004167"/>
    </source>
</evidence>
<feature type="coiled-coil region" evidence="5">
    <location>
        <begin position="88"/>
        <end position="150"/>
    </location>
</feature>
<proteinExistence type="predicted"/>
<dbReference type="Gene3D" id="2.40.30.170">
    <property type="match status" value="1"/>
</dbReference>
<comment type="subcellular location">
    <subcellularLocation>
        <location evidence="1">Membrane</location>
        <topology evidence="1">Single-pass membrane protein</topology>
    </subcellularLocation>
</comment>
<dbReference type="eggNOG" id="COG1566">
    <property type="taxonomic scope" value="Bacteria"/>
</dbReference>
<feature type="domain" description="Multidrug resistance protein MdtA-like barrel-sandwich hybrid" evidence="6">
    <location>
        <begin position="49"/>
        <end position="265"/>
    </location>
</feature>
<accession>C1F5D5</accession>
<dbReference type="Pfam" id="PF25954">
    <property type="entry name" value="Beta-barrel_RND_2"/>
    <property type="match status" value="1"/>
</dbReference>
<evidence type="ECO:0000256" key="2">
    <source>
        <dbReference type="ARBA" id="ARBA00022692"/>
    </source>
</evidence>
<dbReference type="RefSeq" id="WP_015896452.1">
    <property type="nucleotide sequence ID" value="NC_012483.1"/>
</dbReference>
<dbReference type="EMBL" id="CP001472">
    <property type="protein sequence ID" value="ACO32922.1"/>
    <property type="molecule type" value="Genomic_DNA"/>
</dbReference>
<keyword evidence="5" id="KW-0175">Coiled coil</keyword>
<dbReference type="PRINTS" id="PR01490">
    <property type="entry name" value="RTXTOXIND"/>
</dbReference>
<evidence type="ECO:0000256" key="4">
    <source>
        <dbReference type="ARBA" id="ARBA00023136"/>
    </source>
</evidence>
<protein>
    <submittedName>
        <fullName evidence="8">Transporter, MFP family</fullName>
    </submittedName>
</protein>
<keyword evidence="9" id="KW-1185">Reference proteome</keyword>
<dbReference type="Pfam" id="PF25917">
    <property type="entry name" value="BSH_RND"/>
    <property type="match status" value="1"/>
</dbReference>
<dbReference type="Gene3D" id="2.40.50.100">
    <property type="match status" value="1"/>
</dbReference>
<dbReference type="SUPFAM" id="SSF111369">
    <property type="entry name" value="HlyD-like secretion proteins"/>
    <property type="match status" value="2"/>
</dbReference>
<feature type="domain" description="CusB-like beta-barrel" evidence="7">
    <location>
        <begin position="277"/>
        <end position="323"/>
    </location>
</feature>
<evidence type="ECO:0000259" key="6">
    <source>
        <dbReference type="Pfam" id="PF25917"/>
    </source>
</evidence>
<organism evidence="8 9">
    <name type="scientific">Acidobacterium capsulatum (strain ATCC 51196 / DSM 11244 / BCRC 80197 / JCM 7670 / NBRC 15755 / NCIMB 13165 / 161)</name>
    <dbReference type="NCBI Taxonomy" id="240015"/>
    <lineage>
        <taxon>Bacteria</taxon>
        <taxon>Pseudomonadati</taxon>
        <taxon>Acidobacteriota</taxon>
        <taxon>Terriglobia</taxon>
        <taxon>Terriglobales</taxon>
        <taxon>Acidobacteriaceae</taxon>
        <taxon>Acidobacterium</taxon>
    </lineage>
</organism>
<dbReference type="InterPro" id="IPR058625">
    <property type="entry name" value="MdtA-like_BSH"/>
</dbReference>
<dbReference type="GO" id="GO:0016020">
    <property type="term" value="C:membrane"/>
    <property type="evidence" value="ECO:0007669"/>
    <property type="project" value="UniProtKB-SubCell"/>
</dbReference>
<gene>
    <name evidence="8" type="ordered locus">ACP_1308</name>
</gene>
<keyword evidence="3" id="KW-1133">Transmembrane helix</keyword>
<keyword evidence="4" id="KW-0472">Membrane</keyword>
<reference evidence="8 9" key="1">
    <citation type="journal article" date="2009" name="Appl. Environ. Microbiol.">
        <title>Three genomes from the phylum Acidobacteria provide insight into the lifestyles of these microorganisms in soils.</title>
        <authorList>
            <person name="Ward N.L."/>
            <person name="Challacombe J.F."/>
            <person name="Janssen P.H."/>
            <person name="Henrissat B."/>
            <person name="Coutinho P.M."/>
            <person name="Wu M."/>
            <person name="Xie G."/>
            <person name="Haft D.H."/>
            <person name="Sait M."/>
            <person name="Badger J."/>
            <person name="Barabote R.D."/>
            <person name="Bradley B."/>
            <person name="Brettin T.S."/>
            <person name="Brinkac L.M."/>
            <person name="Bruce D."/>
            <person name="Creasy T."/>
            <person name="Daugherty S.C."/>
            <person name="Davidsen T.M."/>
            <person name="DeBoy R.T."/>
            <person name="Detter J.C."/>
            <person name="Dodson R.J."/>
            <person name="Durkin A.S."/>
            <person name="Ganapathy A."/>
            <person name="Gwinn-Giglio M."/>
            <person name="Han C.S."/>
            <person name="Khouri H."/>
            <person name="Kiss H."/>
            <person name="Kothari S.P."/>
            <person name="Madupu R."/>
            <person name="Nelson K.E."/>
            <person name="Nelson W.C."/>
            <person name="Paulsen I."/>
            <person name="Penn K."/>
            <person name="Ren Q."/>
            <person name="Rosovitz M.J."/>
            <person name="Selengut J.D."/>
            <person name="Shrivastava S."/>
            <person name="Sullivan S.A."/>
            <person name="Tapia R."/>
            <person name="Thompson L.S."/>
            <person name="Watkins K.L."/>
            <person name="Yang Q."/>
            <person name="Yu C."/>
            <person name="Zafar N."/>
            <person name="Zhou L."/>
            <person name="Kuske C.R."/>
        </authorList>
    </citation>
    <scope>NUCLEOTIDE SEQUENCE [LARGE SCALE GENOMIC DNA]</scope>
    <source>
        <strain evidence="9">ATCC 51196 / DSM 11244 / BCRC 80197 / JCM 7670 / NBRC 15755 / NCIMB 13165 / 161</strain>
    </source>
</reference>
<dbReference type="PANTHER" id="PTHR30386">
    <property type="entry name" value="MEMBRANE FUSION SUBUNIT OF EMRAB-TOLC MULTIDRUG EFFLUX PUMP"/>
    <property type="match status" value="1"/>
</dbReference>
<dbReference type="AlphaFoldDB" id="C1F5D5"/>
<dbReference type="STRING" id="240015.ACP_1308"/>
<name>C1F5D5_ACIC5</name>
<dbReference type="PANTHER" id="PTHR30386:SF26">
    <property type="entry name" value="TRANSPORT PROTEIN COMB"/>
    <property type="match status" value="1"/>
</dbReference>
<sequence>MKKWSFVIPVAVLATAAFLILAIRGHWTSWQSDAVVQKTDDAYVTANQIPLSTRISGTVKAVDVHDYQGVRAGEPLIVLDDADYQAVVSEAQAAIAAAQAELAANQAAKHAADAQVQSAASGIAQAQAAARAAQDAIAAAQAQADDAASEYRRVHALYANQAATQEQYDHALAARESTQAALQAKQAQAAQAQAAIASGETARAAALEQRAGLNAKDRALEAQIAAKKAQLIVAQVNLSYATISAPASGRIGKLQVHPGQLIGAGVEVVDFVPHDPWVEANYQETQLRRIRVSDRADVHIDAFPGRTFHGHVQEIAPASGAATALLPPDNATGNFTKVVQRIPVKIVLDDLPPGDLLRPGLSAEVAIHTNDVQRAAQTAATSN</sequence>
<dbReference type="HOGENOM" id="CLU_018816_15_1_0"/>
<evidence type="ECO:0000259" key="7">
    <source>
        <dbReference type="Pfam" id="PF25954"/>
    </source>
</evidence>
<evidence type="ECO:0000313" key="8">
    <source>
        <dbReference type="EMBL" id="ACO32922.1"/>
    </source>
</evidence>
<dbReference type="Proteomes" id="UP000002207">
    <property type="component" value="Chromosome"/>
</dbReference>
<dbReference type="InterPro" id="IPR050739">
    <property type="entry name" value="MFP"/>
</dbReference>